<dbReference type="GO" id="GO:0004190">
    <property type="term" value="F:aspartic-type endopeptidase activity"/>
    <property type="evidence" value="ECO:0007669"/>
    <property type="project" value="InterPro"/>
</dbReference>
<dbReference type="GO" id="GO:0006508">
    <property type="term" value="P:proteolysis"/>
    <property type="evidence" value="ECO:0007669"/>
    <property type="project" value="InterPro"/>
</dbReference>
<feature type="region of interest" description="Disordered" evidence="1">
    <location>
        <begin position="250"/>
        <end position="287"/>
    </location>
</feature>
<evidence type="ECO:0000313" key="3">
    <source>
        <dbReference type="Proteomes" id="UP001058974"/>
    </source>
</evidence>
<accession>A0A9D5BB29</accession>
<reference evidence="2 3" key="1">
    <citation type="journal article" date="2022" name="Nat. Genet.">
        <title>Improved pea reference genome and pan-genome highlight genomic features and evolutionary characteristics.</title>
        <authorList>
            <person name="Yang T."/>
            <person name="Liu R."/>
            <person name="Luo Y."/>
            <person name="Hu S."/>
            <person name="Wang D."/>
            <person name="Wang C."/>
            <person name="Pandey M.K."/>
            <person name="Ge S."/>
            <person name="Xu Q."/>
            <person name="Li N."/>
            <person name="Li G."/>
            <person name="Huang Y."/>
            <person name="Saxena R.K."/>
            <person name="Ji Y."/>
            <person name="Li M."/>
            <person name="Yan X."/>
            <person name="He Y."/>
            <person name="Liu Y."/>
            <person name="Wang X."/>
            <person name="Xiang C."/>
            <person name="Varshney R.K."/>
            <person name="Ding H."/>
            <person name="Gao S."/>
            <person name="Zong X."/>
        </authorList>
    </citation>
    <scope>NUCLEOTIDE SEQUENCE [LARGE SCALE GENOMIC DNA]</scope>
    <source>
        <strain evidence="2 3">cv. Zhongwan 6</strain>
    </source>
</reference>
<feature type="compositionally biased region" description="Low complexity" evidence="1">
    <location>
        <begin position="250"/>
        <end position="276"/>
    </location>
</feature>
<dbReference type="EMBL" id="JAMSHJ010000002">
    <property type="protein sequence ID" value="KAI5436371.1"/>
    <property type="molecule type" value="Genomic_DNA"/>
</dbReference>
<evidence type="ECO:0000256" key="1">
    <source>
        <dbReference type="SAM" id="MobiDB-lite"/>
    </source>
</evidence>
<name>A0A9D5BB29_PEA</name>
<dbReference type="PROSITE" id="PS00141">
    <property type="entry name" value="ASP_PROTEASE"/>
    <property type="match status" value="1"/>
</dbReference>
<feature type="region of interest" description="Disordered" evidence="1">
    <location>
        <begin position="574"/>
        <end position="596"/>
    </location>
</feature>
<proteinExistence type="predicted"/>
<feature type="compositionally biased region" description="Basic residues" evidence="1">
    <location>
        <begin position="215"/>
        <end position="227"/>
    </location>
</feature>
<dbReference type="InterPro" id="IPR021109">
    <property type="entry name" value="Peptidase_aspartic_dom_sf"/>
</dbReference>
<evidence type="ECO:0000313" key="2">
    <source>
        <dbReference type="EMBL" id="KAI5436371.1"/>
    </source>
</evidence>
<gene>
    <name evidence="2" type="ORF">KIW84_022736</name>
</gene>
<dbReference type="CDD" id="cd00303">
    <property type="entry name" value="retropepsin_like"/>
    <property type="match status" value="1"/>
</dbReference>
<organism evidence="2 3">
    <name type="scientific">Pisum sativum</name>
    <name type="common">Garden pea</name>
    <name type="synonym">Lathyrus oleraceus</name>
    <dbReference type="NCBI Taxonomy" id="3888"/>
    <lineage>
        <taxon>Eukaryota</taxon>
        <taxon>Viridiplantae</taxon>
        <taxon>Streptophyta</taxon>
        <taxon>Embryophyta</taxon>
        <taxon>Tracheophyta</taxon>
        <taxon>Spermatophyta</taxon>
        <taxon>Magnoliopsida</taxon>
        <taxon>eudicotyledons</taxon>
        <taxon>Gunneridae</taxon>
        <taxon>Pentapetalae</taxon>
        <taxon>rosids</taxon>
        <taxon>fabids</taxon>
        <taxon>Fabales</taxon>
        <taxon>Fabaceae</taxon>
        <taxon>Papilionoideae</taxon>
        <taxon>50 kb inversion clade</taxon>
        <taxon>NPAAA clade</taxon>
        <taxon>Hologalegina</taxon>
        <taxon>IRL clade</taxon>
        <taxon>Fabeae</taxon>
        <taxon>Lathyrus</taxon>
    </lineage>
</organism>
<protein>
    <submittedName>
        <fullName evidence="2">Uncharacterized protein</fullName>
    </submittedName>
</protein>
<comment type="caution">
    <text evidence="2">The sequence shown here is derived from an EMBL/GenBank/DDBJ whole genome shotgun (WGS) entry which is preliminary data.</text>
</comment>
<feature type="compositionally biased region" description="Polar residues" evidence="1">
    <location>
        <begin position="574"/>
        <end position="595"/>
    </location>
</feature>
<dbReference type="InterPro" id="IPR001969">
    <property type="entry name" value="Aspartic_peptidase_AS"/>
</dbReference>
<keyword evidence="3" id="KW-1185">Reference proteome</keyword>
<feature type="region of interest" description="Disordered" evidence="1">
    <location>
        <begin position="203"/>
        <end position="235"/>
    </location>
</feature>
<dbReference type="Gene3D" id="2.40.70.10">
    <property type="entry name" value="Acid Proteases"/>
    <property type="match status" value="1"/>
</dbReference>
<sequence length="923" mass="103213">MPQGLRDNLRGFPLYLWDTPWRFIPITCTDPLSLMMLAWKDLRVSHSSNCCYFGSLSAWVKSYEVLSSLPFCMRVPTMQTNPSLIFLLHNTRLLLLLQASKSPEVEHPVDCVVTSFVQNPIHNPVVSRTTHKINPHPLDENYKSGSRRVLRMRRGANTFPSHNRLPNPRFGCETPSCPFLFQVATLIKEEGSSAKRYGSFAKKKDGEAHAVTSHVKPRRPSVRRKIVRPAGNQHQVAHIAPVFRDNQQYQQHNNNHQPPQQYQQQQHRPQQQAYQPRNSNQTSTSYERKKVTFDPILMTYAKLYPSLIERKLVTLRDPPAIPANPQWWYKPELHCVYHSGAPGHDVENCYPLKTKVQDLVRCGILCFENVGPNVKKNPLPEHGKSFNMVQGCPGKYKVKYVSHIRQSLVEMHRLLCEYSHYEHDHDRCGICPVNRLGCRQVRKDLQEMLDEGVIEILHNRNVDEDEPEVNVISPVFRMPEPVTIKYDGSKQKVSPVLIIKPAGPVPYSSEKAIPFRYNVVVVEDGKEVSLPSSSVVNIADVSGLTRNGRVFSAPPKPQANADFVERPIGNAVSTSNPAPVVKPSSTLITPTSVGPSGNVKEDCDEMLRLIKISEYNVVDQLLQTPSKISVLSLLLNSEPHREALQKVLDVAYVDHDVTIEQFDSIVANITAYNNLSFCDSDLPEEGRDHNLALHISMNCRDDAMSNVLVDTGSSLNVLSKTTLSKLAYQGPPMRQSGIVVKAFDGSRKTVIGEVDLPVKIGPSDFQITFQVMDIHPSYSCLLGRTWIHEAGAVTSTLHQKLKFVKNKKLVVVGGEKALLVSHLSSFSYIDVEDEVGTPFQALSITEHIEKRAPSFASYRDAKLAIECGATAGLGKMIELEDNKSRAGIGLSSGVFNEKGLFKSGGFIHTGQDEEAVAVLEEDT</sequence>
<dbReference type="PANTHER" id="PTHR32108:SF9">
    <property type="entry name" value="REVERSE TRANSCRIPTASE RNASE H-LIKE DOMAIN-CONTAINING PROTEIN"/>
    <property type="match status" value="1"/>
</dbReference>
<dbReference type="Proteomes" id="UP001058974">
    <property type="component" value="Chromosome 2"/>
</dbReference>
<dbReference type="Gramene" id="Psat02G0273600-T1">
    <property type="protein sequence ID" value="KAI5436371.1"/>
    <property type="gene ID" value="KIW84_022736"/>
</dbReference>
<dbReference type="AlphaFoldDB" id="A0A9D5BB29"/>
<dbReference type="PANTHER" id="PTHR32108">
    <property type="entry name" value="DNA-DIRECTED RNA POLYMERASE SUBUNIT ALPHA"/>
    <property type="match status" value="1"/>
</dbReference>
<dbReference type="SUPFAM" id="SSF50630">
    <property type="entry name" value="Acid proteases"/>
    <property type="match status" value="1"/>
</dbReference>